<gene>
    <name evidence="2" type="ORF">A4R43_09295</name>
</gene>
<dbReference type="AlphaFoldDB" id="A0A344L3S7"/>
<reference evidence="2 3" key="1">
    <citation type="submission" date="2016-04" db="EMBL/GenBank/DDBJ databases">
        <title>Complete genome sequence and analysis of deep-sea sediment isolate, Amycolatopsis sp. WP1.</title>
        <authorList>
            <person name="Wang H."/>
            <person name="Chen S."/>
            <person name="Wu Q."/>
        </authorList>
    </citation>
    <scope>NUCLEOTIDE SEQUENCE [LARGE SCALE GENOMIC DNA]</scope>
    <source>
        <strain evidence="2 3">WP1</strain>
    </source>
</reference>
<dbReference type="EMBL" id="CP015163">
    <property type="protein sequence ID" value="AXB42701.1"/>
    <property type="molecule type" value="Genomic_DNA"/>
</dbReference>
<proteinExistence type="predicted"/>
<organism evidence="2 3">
    <name type="scientific">Amycolatopsis albispora</name>
    <dbReference type="NCBI Taxonomy" id="1804986"/>
    <lineage>
        <taxon>Bacteria</taxon>
        <taxon>Bacillati</taxon>
        <taxon>Actinomycetota</taxon>
        <taxon>Actinomycetes</taxon>
        <taxon>Pseudonocardiales</taxon>
        <taxon>Pseudonocardiaceae</taxon>
        <taxon>Amycolatopsis</taxon>
    </lineage>
</organism>
<sequence>MTLTARGEPLSDAAEGRSVRPGTRGSAYRRVSRKLNRVHLAKLQQFYEAFGLDMVYYAKERMVEVTIRPPRRVNACVRGARCALTTRLFLPNFFLCE</sequence>
<protein>
    <submittedName>
        <fullName evidence="2">Uncharacterized protein</fullName>
    </submittedName>
</protein>
<dbReference type="OrthoDB" id="3372479at2"/>
<evidence type="ECO:0000313" key="3">
    <source>
        <dbReference type="Proteomes" id="UP000250434"/>
    </source>
</evidence>
<dbReference type="Proteomes" id="UP000250434">
    <property type="component" value="Chromosome"/>
</dbReference>
<accession>A0A344L3S7</accession>
<feature type="region of interest" description="Disordered" evidence="1">
    <location>
        <begin position="1"/>
        <end position="26"/>
    </location>
</feature>
<keyword evidence="3" id="KW-1185">Reference proteome</keyword>
<name>A0A344L3S7_9PSEU</name>
<dbReference type="KEGG" id="aab:A4R43_09295"/>
<evidence type="ECO:0000313" key="2">
    <source>
        <dbReference type="EMBL" id="AXB42701.1"/>
    </source>
</evidence>
<evidence type="ECO:0000256" key="1">
    <source>
        <dbReference type="SAM" id="MobiDB-lite"/>
    </source>
</evidence>